<dbReference type="Proteomes" id="UP000326565">
    <property type="component" value="Unassembled WGS sequence"/>
</dbReference>
<evidence type="ECO:0000313" key="3">
    <source>
        <dbReference type="EMBL" id="KAB8067826.1"/>
    </source>
</evidence>
<accession>A0A5N5WHC0</accession>
<organism evidence="3 4">
    <name type="scientific">Aspergillus leporis</name>
    <dbReference type="NCBI Taxonomy" id="41062"/>
    <lineage>
        <taxon>Eukaryota</taxon>
        <taxon>Fungi</taxon>
        <taxon>Dikarya</taxon>
        <taxon>Ascomycota</taxon>
        <taxon>Pezizomycotina</taxon>
        <taxon>Eurotiomycetes</taxon>
        <taxon>Eurotiomycetidae</taxon>
        <taxon>Eurotiales</taxon>
        <taxon>Aspergillaceae</taxon>
        <taxon>Aspergillus</taxon>
        <taxon>Aspergillus subgen. Circumdati</taxon>
    </lineage>
</organism>
<name>A0A5N5WHC0_9EURO</name>
<gene>
    <name evidence="3" type="ORF">BDV29DRAFT_185529</name>
</gene>
<dbReference type="InterPro" id="IPR021709">
    <property type="entry name" value="DUF3292"/>
</dbReference>
<feature type="region of interest" description="Disordered" evidence="1">
    <location>
        <begin position="1"/>
        <end position="45"/>
    </location>
</feature>
<evidence type="ECO:0000313" key="4">
    <source>
        <dbReference type="Proteomes" id="UP000326565"/>
    </source>
</evidence>
<dbReference type="Pfam" id="PF11696">
    <property type="entry name" value="DUF3292"/>
    <property type="match status" value="1"/>
</dbReference>
<dbReference type="PANTHER" id="PTHR38694:SF2">
    <property type="match status" value="1"/>
</dbReference>
<protein>
    <submittedName>
        <fullName evidence="3">Uncharacterized protein</fullName>
    </submittedName>
</protein>
<dbReference type="EMBL" id="ML732441">
    <property type="protein sequence ID" value="KAB8067826.1"/>
    <property type="molecule type" value="Genomic_DNA"/>
</dbReference>
<feature type="transmembrane region" description="Helical" evidence="2">
    <location>
        <begin position="320"/>
        <end position="339"/>
    </location>
</feature>
<keyword evidence="4" id="KW-1185">Reference proteome</keyword>
<dbReference type="OrthoDB" id="1708389at2759"/>
<sequence length="636" mass="70090">MSRDDGIPEEFEVSDTHNLSSTTPEGSGPVQRITKDKNALGPKWKQASKTTEQLLEPELSNDDLWLLIRRFNKQVYHVKAVPEPPSNELDLNRAEEEQFPPQKLRATTERFYTSVIVGLASFFRHITRLRSWKDCRRTSTFCAVYFVAWFWDLIVPVTAGVLVTLILLPSTRQLLFPPVTNSGNGSDANAGDGAMRDNLTSAPETHKGESAEQEATLLVNNIASVALESASGKYGYTVSNDDPAGISEPDIVGAGAITSDALIETPLVDEKTKKPMKKKISKATVQTMRVIGDITDIYEQFSNLLSPTSPFPAIAPRLQLVGALISIGLMFLIISSHLIVKGASFIIGLAFFGDPIFQHTIAFLNQRFAGWKGYLDVQNTLLKGVPTNAQLTLALLRLSEINSTPLPPPPGSSHNEPLWPLCRRTPNITAPVANDKQATSTEPQSSPSKEEVKTARKKKWAKIFRFIGHTIAAAIKGHVAIDRAMSIAGSTSARNLIGMLRKRDWALEPMGPLKFEAKFERKRGTVVIDSSKEQPMLYFTTSQSAKLGDLRLESQKKSTILFQVPVTSIKELKKTEGLGWKGKLIVELTAGTKDSVDGLVISSAEPDQSYHLTGMRGRDLLFNRLVAMDAQFWESH</sequence>
<keyword evidence="2" id="KW-0812">Transmembrane</keyword>
<dbReference type="PANTHER" id="PTHR38694">
    <property type="entry name" value="CONSERVED EXPRESSED PROTEIN"/>
    <property type="match status" value="1"/>
</dbReference>
<proteinExistence type="predicted"/>
<feature type="region of interest" description="Disordered" evidence="1">
    <location>
        <begin position="434"/>
        <end position="454"/>
    </location>
</feature>
<dbReference type="AlphaFoldDB" id="A0A5N5WHC0"/>
<keyword evidence="2" id="KW-0472">Membrane</keyword>
<evidence type="ECO:0000256" key="1">
    <source>
        <dbReference type="SAM" id="MobiDB-lite"/>
    </source>
</evidence>
<feature type="transmembrane region" description="Helical" evidence="2">
    <location>
        <begin position="143"/>
        <end position="168"/>
    </location>
</feature>
<evidence type="ECO:0000256" key="2">
    <source>
        <dbReference type="SAM" id="Phobius"/>
    </source>
</evidence>
<feature type="compositionally biased region" description="Low complexity" evidence="1">
    <location>
        <begin position="181"/>
        <end position="193"/>
    </location>
</feature>
<feature type="compositionally biased region" description="Polar residues" evidence="1">
    <location>
        <begin position="16"/>
        <end position="25"/>
    </location>
</feature>
<reference evidence="3 4" key="1">
    <citation type="submission" date="2019-04" db="EMBL/GenBank/DDBJ databases">
        <title>Friends and foes A comparative genomics study of 23 Aspergillus species from section Flavi.</title>
        <authorList>
            <consortium name="DOE Joint Genome Institute"/>
            <person name="Kjaerbolling I."/>
            <person name="Vesth T."/>
            <person name="Frisvad J.C."/>
            <person name="Nybo J.L."/>
            <person name="Theobald S."/>
            <person name="Kildgaard S."/>
            <person name="Isbrandt T."/>
            <person name="Kuo A."/>
            <person name="Sato A."/>
            <person name="Lyhne E.K."/>
            <person name="Kogle M.E."/>
            <person name="Wiebenga A."/>
            <person name="Kun R.S."/>
            <person name="Lubbers R.J."/>
            <person name="Makela M.R."/>
            <person name="Barry K."/>
            <person name="Chovatia M."/>
            <person name="Clum A."/>
            <person name="Daum C."/>
            <person name="Haridas S."/>
            <person name="He G."/>
            <person name="LaButti K."/>
            <person name="Lipzen A."/>
            <person name="Mondo S."/>
            <person name="Riley R."/>
            <person name="Salamov A."/>
            <person name="Simmons B.A."/>
            <person name="Magnuson J.K."/>
            <person name="Henrissat B."/>
            <person name="Mortensen U.H."/>
            <person name="Larsen T.O."/>
            <person name="Devries R.P."/>
            <person name="Grigoriev I.V."/>
            <person name="Machida M."/>
            <person name="Baker S.E."/>
            <person name="Andersen M.R."/>
        </authorList>
    </citation>
    <scope>NUCLEOTIDE SEQUENCE [LARGE SCALE GENOMIC DNA]</scope>
    <source>
        <strain evidence="3 4">CBS 151.66</strain>
    </source>
</reference>
<feature type="region of interest" description="Disordered" evidence="1">
    <location>
        <begin position="178"/>
        <end position="206"/>
    </location>
</feature>
<feature type="compositionally biased region" description="Polar residues" evidence="1">
    <location>
        <begin position="436"/>
        <end position="447"/>
    </location>
</feature>
<feature type="transmembrane region" description="Helical" evidence="2">
    <location>
        <begin position="345"/>
        <end position="364"/>
    </location>
</feature>
<keyword evidence="2" id="KW-1133">Transmembrane helix</keyword>